<comment type="caution">
    <text evidence="2">The sequence shown here is derived from an EMBL/GenBank/DDBJ whole genome shotgun (WGS) entry which is preliminary data.</text>
</comment>
<protein>
    <recommendedName>
        <fullName evidence="4">PepSY domain-containing protein</fullName>
    </recommendedName>
</protein>
<sequence length="111" mass="12486">MKPQLKWLAAALLLTSSLAATAEPQRIATDDEQNAIRMAKRISHGGRIVSTDKDWFNWDVNILSGCTYYRIEVSHSTGQVSGFKKEKLCGNPEALRELRAKAAEFQRTTNY</sequence>
<gene>
    <name evidence="2" type="ORF">JDW22_12545</name>
</gene>
<name>A0ABS1BXC7_9NEIS</name>
<evidence type="ECO:0000313" key="3">
    <source>
        <dbReference type="Proteomes" id="UP000614058"/>
    </source>
</evidence>
<dbReference type="Proteomes" id="UP000614058">
    <property type="component" value="Unassembled WGS sequence"/>
</dbReference>
<evidence type="ECO:0000313" key="2">
    <source>
        <dbReference type="EMBL" id="MBK0397375.1"/>
    </source>
</evidence>
<feature type="chain" id="PRO_5047486028" description="PepSY domain-containing protein" evidence="1">
    <location>
        <begin position="23"/>
        <end position="111"/>
    </location>
</feature>
<proteinExistence type="predicted"/>
<keyword evidence="1" id="KW-0732">Signal</keyword>
<evidence type="ECO:0008006" key="4">
    <source>
        <dbReference type="Google" id="ProtNLM"/>
    </source>
</evidence>
<feature type="signal peptide" evidence="1">
    <location>
        <begin position="1"/>
        <end position="22"/>
    </location>
</feature>
<evidence type="ECO:0000256" key="1">
    <source>
        <dbReference type="SAM" id="SignalP"/>
    </source>
</evidence>
<keyword evidence="3" id="KW-1185">Reference proteome</keyword>
<dbReference type="RefSeq" id="WP_200523319.1">
    <property type="nucleotide sequence ID" value="NZ_JAEHNZ010000005.1"/>
</dbReference>
<dbReference type="EMBL" id="JAEHNZ010000005">
    <property type="protein sequence ID" value="MBK0397375.1"/>
    <property type="molecule type" value="Genomic_DNA"/>
</dbReference>
<accession>A0ABS1BXC7</accession>
<reference evidence="2 3" key="1">
    <citation type="journal article" date="2021" name="Pathogens">
        <title>Isolation and Characterization of Kingella bonacorsii sp. nov., A Novel Kingella Species Detected in a Stable Periodontitis Subject.</title>
        <authorList>
            <person name="Antezack A."/>
            <person name="Boxberger M."/>
            <person name="Rolland C."/>
            <person name="Monnet-Corti V."/>
            <person name="La Scola B."/>
        </authorList>
    </citation>
    <scope>NUCLEOTIDE SEQUENCE [LARGE SCALE GENOMIC DNA]</scope>
    <source>
        <strain evidence="2 3">Marseille-Q4569</strain>
    </source>
</reference>
<organism evidence="2 3">
    <name type="scientific">Kingella bonacorsii</name>
    <dbReference type="NCBI Taxonomy" id="2796361"/>
    <lineage>
        <taxon>Bacteria</taxon>
        <taxon>Pseudomonadati</taxon>
        <taxon>Pseudomonadota</taxon>
        <taxon>Betaproteobacteria</taxon>
        <taxon>Neisseriales</taxon>
        <taxon>Neisseriaceae</taxon>
        <taxon>Kingella</taxon>
    </lineage>
</organism>